<protein>
    <recommendedName>
        <fullName evidence="9">EGF-like domain-containing protein</fullName>
    </recommendedName>
</protein>
<evidence type="ECO:0000256" key="3">
    <source>
        <dbReference type="ARBA" id="ARBA00022737"/>
    </source>
</evidence>
<proteinExistence type="predicted"/>
<dbReference type="SMART" id="SM00179">
    <property type="entry name" value="EGF_CA"/>
    <property type="match status" value="2"/>
</dbReference>
<dbReference type="InterPro" id="IPR000152">
    <property type="entry name" value="EGF-type_Asp/Asn_hydroxyl_site"/>
</dbReference>
<dbReference type="PROSITE" id="PS00010">
    <property type="entry name" value="ASX_HYDROXYL"/>
    <property type="match status" value="1"/>
</dbReference>
<feature type="domain" description="EGF-like" evidence="9">
    <location>
        <begin position="485"/>
        <end position="522"/>
    </location>
</feature>
<dbReference type="PROSITE" id="PS50092">
    <property type="entry name" value="TSP1"/>
    <property type="match status" value="1"/>
</dbReference>
<feature type="transmembrane region" description="Helical" evidence="7">
    <location>
        <begin position="543"/>
        <end position="565"/>
    </location>
</feature>
<dbReference type="InterPro" id="IPR001881">
    <property type="entry name" value="EGF-like_Ca-bd_dom"/>
</dbReference>
<keyword evidence="5" id="KW-0325">Glycoprotein</keyword>
<dbReference type="SMART" id="SM00181">
    <property type="entry name" value="EGF"/>
    <property type="match status" value="4"/>
</dbReference>
<comment type="caution">
    <text evidence="6">Lacks conserved residue(s) required for the propagation of feature annotation.</text>
</comment>
<keyword evidence="2 8" id="KW-0732">Signal</keyword>
<dbReference type="Gene3D" id="2.10.25.10">
    <property type="entry name" value="Laminin"/>
    <property type="match status" value="3"/>
</dbReference>
<feature type="disulfide bond" evidence="6">
    <location>
        <begin position="473"/>
        <end position="482"/>
    </location>
</feature>
<keyword evidence="7" id="KW-0812">Transmembrane</keyword>
<evidence type="ECO:0000256" key="8">
    <source>
        <dbReference type="SAM" id="SignalP"/>
    </source>
</evidence>
<accession>A0A085N826</accession>
<keyword evidence="7" id="KW-0472">Membrane</keyword>
<evidence type="ECO:0000256" key="7">
    <source>
        <dbReference type="SAM" id="Phobius"/>
    </source>
</evidence>
<evidence type="ECO:0000313" key="10">
    <source>
        <dbReference type="EMBL" id="KFD65622.1"/>
    </source>
</evidence>
<feature type="disulfide bond" evidence="6">
    <location>
        <begin position="413"/>
        <end position="423"/>
    </location>
</feature>
<evidence type="ECO:0000256" key="1">
    <source>
        <dbReference type="ARBA" id="ARBA00022536"/>
    </source>
</evidence>
<organism evidence="10">
    <name type="scientific">Trichuris suis</name>
    <name type="common">pig whipworm</name>
    <dbReference type="NCBI Taxonomy" id="68888"/>
    <lineage>
        <taxon>Eukaryota</taxon>
        <taxon>Metazoa</taxon>
        <taxon>Ecdysozoa</taxon>
        <taxon>Nematoda</taxon>
        <taxon>Enoplea</taxon>
        <taxon>Dorylaimia</taxon>
        <taxon>Trichinellida</taxon>
        <taxon>Trichuridae</taxon>
        <taxon>Trichuris</taxon>
    </lineage>
</organism>
<evidence type="ECO:0000256" key="6">
    <source>
        <dbReference type="PROSITE-ProRule" id="PRU00076"/>
    </source>
</evidence>
<evidence type="ECO:0000259" key="9">
    <source>
        <dbReference type="PROSITE" id="PS50026"/>
    </source>
</evidence>
<feature type="domain" description="EGF-like" evidence="9">
    <location>
        <begin position="371"/>
        <end position="407"/>
    </location>
</feature>
<feature type="chain" id="PRO_5001795800" description="EGF-like domain-containing protein" evidence="8">
    <location>
        <begin position="21"/>
        <end position="628"/>
    </location>
</feature>
<dbReference type="Pfam" id="PF00008">
    <property type="entry name" value="EGF"/>
    <property type="match status" value="1"/>
</dbReference>
<dbReference type="InterPro" id="IPR051022">
    <property type="entry name" value="Notch_Cell-Fate_Det"/>
</dbReference>
<keyword evidence="3" id="KW-0677">Repeat</keyword>
<feature type="disulfide bond" evidence="6">
    <location>
        <begin position="434"/>
        <end position="443"/>
    </location>
</feature>
<feature type="domain" description="EGF-like" evidence="9">
    <location>
        <begin position="409"/>
        <end position="444"/>
    </location>
</feature>
<dbReference type="AlphaFoldDB" id="A0A085N826"/>
<sequence>MLCVVFLLILWSLDYPLTRAEFGEYYTSGNGPDTCPHERYPEKYFGYRIMVNQTRGPPYPICITFFPHANITGIDYNTHPKEGEYNYCVREFGGGLAPFKDALDDLNFSFGHRHSLNLITIEEIKTYFGNMTLTVDTGFDYIVDEEEVPEHFLNDQVYRCRKVYVNYTPTLVDGTFEACIQAFYNGSILPTGHYFPLRTAKSRPKLREIILTPRNLTLCEYYIIKPGEPTVAKTVLCKDRPKDLYFVCSTPPDYNCKMKRVWECTYRPEFDACYQFHYKTVEQIYEGGFGIPCPKDKYNEKYRCPCPCVSEWMQWTPWTASCGIASRYRLRPMFNVRGSDACRVPDKDKCCEQHEEKIFEDHCEDYIPNTNISLRRRNCEHGIKSRDRNTRHYFCDCFPGFTGRLCEQSVDSCSSNPCRHGRCTNVGDHYHCSCKSGYEGINCERSFEQCGPHRLCMNNGNCTDVEDGKRCHCPEKWGGKYCEERAEWCGHGTCSLRGICFNTSMNTITCVCEHGAYGKYCDIDKIEIKHSEVEAEIIRSNTLTIALCCVAVVLLFILIISYIIVRIAQQKYRNRWRGKTKGEPSSPLGFALFFQPSVVQTREVQGSKDEMQRAMGVSLAAAPKNIGR</sequence>
<dbReference type="FunFam" id="2.10.25.10:FF:000321">
    <property type="entry name" value="Protein delta homolog 1"/>
    <property type="match status" value="1"/>
</dbReference>
<gene>
    <name evidence="10" type="ORF">M514_07614</name>
</gene>
<dbReference type="GO" id="GO:0016020">
    <property type="term" value="C:membrane"/>
    <property type="evidence" value="ECO:0007669"/>
    <property type="project" value="UniProtKB-SubCell"/>
</dbReference>
<evidence type="ECO:0000256" key="2">
    <source>
        <dbReference type="ARBA" id="ARBA00022729"/>
    </source>
</evidence>
<dbReference type="InterPro" id="IPR000884">
    <property type="entry name" value="TSP1_rpt"/>
</dbReference>
<feature type="disulfide bond" evidence="6">
    <location>
        <begin position="397"/>
        <end position="406"/>
    </location>
</feature>
<dbReference type="CDD" id="cd00054">
    <property type="entry name" value="EGF_CA"/>
    <property type="match status" value="2"/>
</dbReference>
<dbReference type="SUPFAM" id="SSF57196">
    <property type="entry name" value="EGF/Laminin"/>
    <property type="match status" value="2"/>
</dbReference>
<keyword evidence="7" id="KW-1133">Transmembrane helix</keyword>
<dbReference type="PROSITE" id="PS01186">
    <property type="entry name" value="EGF_2"/>
    <property type="match status" value="2"/>
</dbReference>
<keyword evidence="1 6" id="KW-0245">EGF-like domain</keyword>
<feature type="domain" description="EGF-like" evidence="9">
    <location>
        <begin position="446"/>
        <end position="483"/>
    </location>
</feature>
<dbReference type="GO" id="GO:0005509">
    <property type="term" value="F:calcium ion binding"/>
    <property type="evidence" value="ECO:0007669"/>
    <property type="project" value="InterPro"/>
</dbReference>
<dbReference type="Proteomes" id="UP000030758">
    <property type="component" value="Unassembled WGS sequence"/>
</dbReference>
<feature type="disulfide bond" evidence="6">
    <location>
        <begin position="512"/>
        <end position="521"/>
    </location>
</feature>
<name>A0A085N826_9BILA</name>
<feature type="signal peptide" evidence="8">
    <location>
        <begin position="1"/>
        <end position="20"/>
    </location>
</feature>
<dbReference type="EMBL" id="KL367535">
    <property type="protein sequence ID" value="KFD65622.1"/>
    <property type="molecule type" value="Genomic_DNA"/>
</dbReference>
<dbReference type="PROSITE" id="PS00022">
    <property type="entry name" value="EGF_1"/>
    <property type="match status" value="4"/>
</dbReference>
<evidence type="ECO:0000256" key="5">
    <source>
        <dbReference type="ARBA" id="ARBA00023180"/>
    </source>
</evidence>
<dbReference type="PROSITE" id="PS50026">
    <property type="entry name" value="EGF_3"/>
    <property type="match status" value="4"/>
</dbReference>
<reference evidence="10" key="1">
    <citation type="journal article" date="2014" name="Nat. Genet.">
        <title>Genome and transcriptome of the porcine whipworm Trichuris suis.</title>
        <authorList>
            <person name="Jex A.R."/>
            <person name="Nejsum P."/>
            <person name="Schwarz E.M."/>
            <person name="Hu L."/>
            <person name="Young N.D."/>
            <person name="Hall R.S."/>
            <person name="Korhonen P.K."/>
            <person name="Liao S."/>
            <person name="Thamsborg S."/>
            <person name="Xia J."/>
            <person name="Xu P."/>
            <person name="Wang S."/>
            <person name="Scheerlinck J.P."/>
            <person name="Hofmann A."/>
            <person name="Sternberg P.W."/>
            <person name="Wang J."/>
            <person name="Gasser R.B."/>
        </authorList>
    </citation>
    <scope>NUCLEOTIDE SEQUENCE [LARGE SCALE GENOMIC DNA]</scope>
    <source>
        <strain evidence="10">DCEP-RM93F</strain>
    </source>
</reference>
<dbReference type="PANTHER" id="PTHR24049">
    <property type="entry name" value="CRUMBS FAMILY MEMBER"/>
    <property type="match status" value="1"/>
</dbReference>
<evidence type="ECO:0000256" key="4">
    <source>
        <dbReference type="ARBA" id="ARBA00023157"/>
    </source>
</evidence>
<dbReference type="InterPro" id="IPR000742">
    <property type="entry name" value="EGF"/>
</dbReference>
<keyword evidence="4 6" id="KW-1015">Disulfide bond</keyword>